<dbReference type="RefSeq" id="WP_120718964.1">
    <property type="nucleotide sequence ID" value="NZ_RBCK01000001.1"/>
</dbReference>
<reference evidence="1 2" key="1">
    <citation type="submission" date="2018-09" db="EMBL/GenBank/DDBJ databases">
        <title>Draft genome sequence of Streptococcus sp. KCOM 1699 (=ChDC B353).</title>
        <authorList>
            <person name="Kook J.-K."/>
            <person name="Park S.-N."/>
            <person name="Lim Y.K."/>
        </authorList>
    </citation>
    <scope>NUCLEOTIDE SEQUENCE [LARGE SCALE GENOMIC DNA]</scope>
    <source>
        <strain evidence="1 2">ChDC B353</strain>
    </source>
</reference>
<evidence type="ECO:0000313" key="2">
    <source>
        <dbReference type="Proteomes" id="UP000280509"/>
    </source>
</evidence>
<protein>
    <submittedName>
        <fullName evidence="1">DUF3775 domain-containing protein</fullName>
    </submittedName>
</protein>
<evidence type="ECO:0000313" key="1">
    <source>
        <dbReference type="EMBL" id="RKN73966.1"/>
    </source>
</evidence>
<dbReference type="Proteomes" id="UP000280509">
    <property type="component" value="Unassembled WGS sequence"/>
</dbReference>
<comment type="caution">
    <text evidence="1">The sequence shown here is derived from an EMBL/GenBank/DDBJ whole genome shotgun (WGS) entry which is preliminary data.</text>
</comment>
<name>A0A3B0BQK5_9STRE</name>
<accession>A0A3B0BQK5</accession>
<dbReference type="EMBL" id="RBCK01000001">
    <property type="protein sequence ID" value="RKN73966.1"/>
    <property type="molecule type" value="Genomic_DNA"/>
</dbReference>
<sequence>MYRNLIKVAKDVIKLANKRDKDRREKKTFKIISLADIKISDEFDSLSKQIVELLMKLNRDEVIALQTIMYLGRENNVEQKSPDEIFFTRFDEVKSSIQDSKDIEVLYMVDKPLGEYLTEGYRILGIKL</sequence>
<dbReference type="AlphaFoldDB" id="A0A3B0BQK5"/>
<proteinExistence type="predicted"/>
<organism evidence="1 2">
    <name type="scientific">Streptococcus chosunensis</name>
    <dbReference type="NCBI Taxonomy" id="2707003"/>
    <lineage>
        <taxon>Bacteria</taxon>
        <taxon>Bacillati</taxon>
        <taxon>Bacillota</taxon>
        <taxon>Bacilli</taxon>
        <taxon>Lactobacillales</taxon>
        <taxon>Streptococcaceae</taxon>
        <taxon>Streptococcus</taxon>
        <taxon>Streptococcus mitis group</taxon>
    </lineage>
</organism>
<keyword evidence="2" id="KW-1185">Reference proteome</keyword>
<gene>
    <name evidence="1" type="ORF">D7D54_05190</name>
</gene>